<reference evidence="4" key="1">
    <citation type="submission" date="2015-06" db="EMBL/GenBank/DDBJ databases">
        <title>Comparative genomics of Burkholderia leaf nodule symbionts.</title>
        <authorList>
            <person name="Carlier A."/>
            <person name="Eberl L."/>
            <person name="Pinto-Carbo M."/>
        </authorList>
    </citation>
    <scope>NUCLEOTIDE SEQUENCE [LARGE SCALE GENOMIC DNA]</scope>
    <source>
        <strain evidence="4">UZHbot4</strain>
    </source>
</reference>
<dbReference type="PANTHER" id="PTHR45128:SF2">
    <property type="entry name" value="METHYLTRANSFERASE DOMAIN-CONTAINING PROTEIN"/>
    <property type="match status" value="1"/>
</dbReference>
<dbReference type="InterPro" id="IPR029063">
    <property type="entry name" value="SAM-dependent_MTases_sf"/>
</dbReference>
<dbReference type="Gene3D" id="1.10.10.10">
    <property type="entry name" value="Winged helix-like DNA-binding domain superfamily/Winged helix DNA-binding domain"/>
    <property type="match status" value="1"/>
</dbReference>
<feature type="domain" description="Methyltransferase" evidence="1">
    <location>
        <begin position="172"/>
        <end position="286"/>
    </location>
</feature>
<dbReference type="GO" id="GO:0008168">
    <property type="term" value="F:methyltransferase activity"/>
    <property type="evidence" value="ECO:0007669"/>
    <property type="project" value="UniProtKB-KW"/>
</dbReference>
<dbReference type="Pfam" id="PF13847">
    <property type="entry name" value="Methyltransf_31"/>
    <property type="match status" value="1"/>
</dbReference>
<dbReference type="Gene3D" id="3.40.50.150">
    <property type="entry name" value="Vaccinia Virus protein VP39"/>
    <property type="match status" value="1"/>
</dbReference>
<evidence type="ECO:0000313" key="3">
    <source>
        <dbReference type="EMBL" id="KND61098.1"/>
    </source>
</evidence>
<dbReference type="OrthoDB" id="9801363at2"/>
<keyword evidence="3" id="KW-0489">Methyltransferase</keyword>
<dbReference type="PATRIC" id="fig|242163.4.peg.4445"/>
<protein>
    <submittedName>
        <fullName evidence="3">Methyltransferase type 12</fullName>
    </submittedName>
</protein>
<comment type="caution">
    <text evidence="3">The sequence shown here is derived from an EMBL/GenBank/DDBJ whole genome shotgun (WGS) entry which is preliminary data.</text>
</comment>
<dbReference type="SUPFAM" id="SSF46785">
    <property type="entry name" value="Winged helix' DNA-binding domain"/>
    <property type="match status" value="1"/>
</dbReference>
<dbReference type="RefSeq" id="WP_050452957.1">
    <property type="nucleotide sequence ID" value="NZ_LFJJ01000032.1"/>
</dbReference>
<dbReference type="Pfam" id="PF21320">
    <property type="entry name" value="WHD_Rv2258c"/>
    <property type="match status" value="1"/>
</dbReference>
<dbReference type="InterPro" id="IPR025714">
    <property type="entry name" value="Methyltranfer_dom"/>
</dbReference>
<organism evidence="3 4">
    <name type="scientific">Candidatus Burkholderia verschuerenii</name>
    <dbReference type="NCBI Taxonomy" id="242163"/>
    <lineage>
        <taxon>Bacteria</taxon>
        <taxon>Pseudomonadati</taxon>
        <taxon>Pseudomonadota</taxon>
        <taxon>Betaproteobacteria</taxon>
        <taxon>Burkholderiales</taxon>
        <taxon>Burkholderiaceae</taxon>
        <taxon>Burkholderia</taxon>
    </lineage>
</organism>
<dbReference type="InterPro" id="IPR036390">
    <property type="entry name" value="WH_DNA-bd_sf"/>
</dbReference>
<evidence type="ECO:0000259" key="2">
    <source>
        <dbReference type="Pfam" id="PF21320"/>
    </source>
</evidence>
<dbReference type="PANTHER" id="PTHR45128">
    <property type="entry name" value="METHYLTRANSFERASE TYPE 11"/>
    <property type="match status" value="1"/>
</dbReference>
<name>A0A0L0MFK2_9BURK</name>
<evidence type="ECO:0000313" key="4">
    <source>
        <dbReference type="Proteomes" id="UP000036959"/>
    </source>
</evidence>
<keyword evidence="4" id="KW-1185">Reference proteome</keyword>
<dbReference type="SUPFAM" id="SSF53335">
    <property type="entry name" value="S-adenosyl-L-methionine-dependent methyltransferases"/>
    <property type="match status" value="1"/>
</dbReference>
<proteinExistence type="predicted"/>
<sequence>MQFDEQKVQDFMGRMVGEFGAVASAPLIALGDRLGLYKAMTEQGWLTSQELADRTELSERYVREWLGAQAASGFVDYDPATQRYRLSNEMAMCFAVDGSPAFIPGFCDCAEAMFRALPKLESAFRTSLGVGWHMHHPSLFKGTERFFRPGYAAHLVAEWIPALDGMQARLDTQGARVADVGCGHGASTILMAQAYPNATFFGFDYHEPSIEHAREAAEQAGVANRVSFEVASAQDYPGRDYDLVACFDCLHDMGNPTAAAAHVRETLHVDGSWMIVEPFANDRLEDNINPVGRVFYSASTMICTGASLSQEGQMALGAQAGEARLRNVVTAGGFTRFHRATETPFNLVFQAQA</sequence>
<dbReference type="InterPro" id="IPR048711">
    <property type="entry name" value="WHD_Rv2258c"/>
</dbReference>
<dbReference type="GO" id="GO:0032259">
    <property type="term" value="P:methylation"/>
    <property type="evidence" value="ECO:0007669"/>
    <property type="project" value="UniProtKB-KW"/>
</dbReference>
<dbReference type="InterPro" id="IPR036388">
    <property type="entry name" value="WH-like_DNA-bd_sf"/>
</dbReference>
<dbReference type="CDD" id="cd02440">
    <property type="entry name" value="AdoMet_MTases"/>
    <property type="match status" value="1"/>
</dbReference>
<gene>
    <name evidence="3" type="ORF">BVER_02908c</name>
</gene>
<feature type="domain" description="S-adenosylmethionine-dependent methyltransferase Rv2258c-like winged HTH" evidence="2">
    <location>
        <begin position="25"/>
        <end position="93"/>
    </location>
</feature>
<evidence type="ECO:0000259" key="1">
    <source>
        <dbReference type="Pfam" id="PF13847"/>
    </source>
</evidence>
<dbReference type="AlphaFoldDB" id="A0A0L0MFK2"/>
<keyword evidence="3" id="KW-0808">Transferase</keyword>
<dbReference type="EMBL" id="LFJJ01000032">
    <property type="protein sequence ID" value="KND61098.1"/>
    <property type="molecule type" value="Genomic_DNA"/>
</dbReference>
<dbReference type="Proteomes" id="UP000036959">
    <property type="component" value="Unassembled WGS sequence"/>
</dbReference>
<accession>A0A0L0MFK2</accession>
<dbReference type="InterPro" id="IPR053173">
    <property type="entry name" value="SAM-binding_MTase"/>
</dbReference>